<organism evidence="2 3">
    <name type="scientific">Gluconobacter oxydans (strain 621H)</name>
    <name type="common">Gluconobacter suboxydans</name>
    <dbReference type="NCBI Taxonomy" id="290633"/>
    <lineage>
        <taxon>Bacteria</taxon>
        <taxon>Pseudomonadati</taxon>
        <taxon>Pseudomonadota</taxon>
        <taxon>Alphaproteobacteria</taxon>
        <taxon>Acetobacterales</taxon>
        <taxon>Acetobacteraceae</taxon>
        <taxon>Gluconobacter</taxon>
    </lineage>
</organism>
<protein>
    <submittedName>
        <fullName evidence="2">Putative phage protein</fullName>
    </submittedName>
</protein>
<dbReference type="InterPro" id="IPR006949">
    <property type="entry name" value="Barrel_Baseplate_J-like"/>
</dbReference>
<gene>
    <name evidence="2" type="ordered locus">GOX1226</name>
</gene>
<dbReference type="eggNOG" id="COG3299">
    <property type="taxonomic scope" value="Bacteria"/>
</dbReference>
<sequence length="406" mass="41733">MSLSLRSFSTTVSAAVTTAQASCSQLLDVSIGSPVRALMEGVGGVGLWLQYLVLQSLLRTRLATSTGADCDSFVNDFGMTRLPGTPATGLVTFTSFMASEQSAVVPPGVIVRTVGGISFVVTQDQSLPTWSASAGGYVREAGATTLSVLVSCQVAGAVGNVSVGAICLMGTAVSGLDTVTNTAPFLNGSDQETDSQLRARFPLWLAAKASASRAAVGNAIANVQTDLSYSLRDGLDAAGVARSGYFTAVVNDGSGVPSDQLLSNVYEVIDSVRALGVGFGVQAPQVLTVDVSMDVVVPSSVSVQQAASAIQSVVSKDIVAMTVGAGYPYSRLSYLAYAGAGISVTSVLNVRLNGGQADIPANGNQALVVGSIQINVTQAEDPESGSIGRDEEFSWRYLIHIRNSNP</sequence>
<dbReference type="Pfam" id="PF04865">
    <property type="entry name" value="Baseplate_J"/>
    <property type="match status" value="1"/>
</dbReference>
<dbReference type="KEGG" id="gox:GOX1226"/>
<dbReference type="STRING" id="290633.GOX1226"/>
<evidence type="ECO:0000259" key="1">
    <source>
        <dbReference type="Pfam" id="PF04865"/>
    </source>
</evidence>
<dbReference type="Proteomes" id="UP000006375">
    <property type="component" value="Chromosome"/>
</dbReference>
<reference evidence="2 3" key="1">
    <citation type="journal article" date="2005" name="Nat. Biotechnol.">
        <title>Complete genome sequence of the acetic acid bacterium Gluconobacter oxydans.</title>
        <authorList>
            <person name="Prust C."/>
            <person name="Hoffmeister M."/>
            <person name="Liesegang H."/>
            <person name="Wiezer A."/>
            <person name="Fricke W.F."/>
            <person name="Ehrenreich A."/>
            <person name="Gottschalk G."/>
            <person name="Deppenmeier U."/>
        </authorList>
    </citation>
    <scope>NUCLEOTIDE SEQUENCE [LARGE SCALE GENOMIC DNA]</scope>
    <source>
        <strain evidence="2 3">621H</strain>
    </source>
</reference>
<accession>Q5FRK9</accession>
<proteinExistence type="predicted"/>
<feature type="domain" description="Baseplate protein J-like barrel" evidence="1">
    <location>
        <begin position="91"/>
        <end position="188"/>
    </location>
</feature>
<dbReference type="AlphaFoldDB" id="Q5FRK9"/>
<dbReference type="HOGENOM" id="CLU_747273_0_0_5"/>
<keyword evidence="3" id="KW-1185">Reference proteome</keyword>
<evidence type="ECO:0000313" key="2">
    <source>
        <dbReference type="EMBL" id="AAW60987.1"/>
    </source>
</evidence>
<name>Q5FRK9_GLUOX</name>
<dbReference type="EMBL" id="CP000009">
    <property type="protein sequence ID" value="AAW60987.1"/>
    <property type="molecule type" value="Genomic_DNA"/>
</dbReference>
<evidence type="ECO:0000313" key="3">
    <source>
        <dbReference type="Proteomes" id="UP000006375"/>
    </source>
</evidence>